<dbReference type="EMBL" id="VKAD01000002">
    <property type="protein sequence ID" value="TXR52190.1"/>
    <property type="molecule type" value="Genomic_DNA"/>
</dbReference>
<dbReference type="GO" id="GO:0016020">
    <property type="term" value="C:membrane"/>
    <property type="evidence" value="ECO:0007669"/>
    <property type="project" value="UniProtKB-SubCell"/>
</dbReference>
<sequence length="375" mass="40375">MFLQASGVPVYVFPENELHLGIVILHAGYVVVESIVLCIIAYTSLKEARQAEYFLQATEKMVDEQGKIWLGELSIDKHTALTRKFSNVIGTLRSTVAMIDDSAMTLKDETQTMVGQGMSMMGSMRKEATQVDTIASATEQMTASINELVTLSEQVVSMADGQQEASKAGQSAVTEMTNTITELSETLETTKEKVNGLAESTNNIRSVLEVIQSIAEQTNLLALNAAIEAARAGEHGRGFAVVADEVRSLASRTHQSTGEIESMIEGLVQSGEESVVSVDESIARLQSTVEIANDSSGWLDKISEHALNVLNAAETMSSTLTQQGEASEEIARSTALLNTISASLNEKGQTVVETAQSAEKIAGKLKEEADKFDYK</sequence>
<dbReference type="InterPro" id="IPR004089">
    <property type="entry name" value="MCPsignal_dom"/>
</dbReference>
<dbReference type="PANTHER" id="PTHR32089:SF112">
    <property type="entry name" value="LYSOZYME-LIKE PROTEIN-RELATED"/>
    <property type="match status" value="1"/>
</dbReference>
<keyword evidence="6" id="KW-1133">Transmembrane helix</keyword>
<protein>
    <submittedName>
        <fullName evidence="8">Methyl-accepting chemotaxis protein</fullName>
    </submittedName>
</protein>
<dbReference type="AlphaFoldDB" id="A0A5C8Z5J2"/>
<feature type="coiled-coil region" evidence="5">
    <location>
        <begin position="173"/>
        <end position="200"/>
    </location>
</feature>
<dbReference type="Gene3D" id="1.10.287.950">
    <property type="entry name" value="Methyl-accepting chemotaxis protein"/>
    <property type="match status" value="1"/>
</dbReference>
<keyword evidence="9" id="KW-1185">Reference proteome</keyword>
<dbReference type="GO" id="GO:0004888">
    <property type="term" value="F:transmembrane signaling receptor activity"/>
    <property type="evidence" value="ECO:0007669"/>
    <property type="project" value="InterPro"/>
</dbReference>
<feature type="domain" description="Methyl-accepting transducer" evidence="7">
    <location>
        <begin position="102"/>
        <end position="338"/>
    </location>
</feature>
<keyword evidence="6" id="KW-0472">Membrane</keyword>
<comment type="caution">
    <text evidence="8">The sequence shown here is derived from an EMBL/GenBank/DDBJ whole genome shotgun (WGS) entry which is preliminary data.</text>
</comment>
<dbReference type="GO" id="GO:0007165">
    <property type="term" value="P:signal transduction"/>
    <property type="evidence" value="ECO:0007669"/>
    <property type="project" value="UniProtKB-KW"/>
</dbReference>
<evidence type="ECO:0000256" key="6">
    <source>
        <dbReference type="SAM" id="Phobius"/>
    </source>
</evidence>
<evidence type="ECO:0000256" key="4">
    <source>
        <dbReference type="PROSITE-ProRule" id="PRU00284"/>
    </source>
</evidence>
<dbReference type="Proteomes" id="UP000321764">
    <property type="component" value="Unassembled WGS sequence"/>
</dbReference>
<keyword evidence="5" id="KW-0175">Coiled coil</keyword>
<dbReference type="PROSITE" id="PS50111">
    <property type="entry name" value="CHEMOTAXIS_TRANSDUC_2"/>
    <property type="match status" value="1"/>
</dbReference>
<keyword evidence="2 4" id="KW-0807">Transducer</keyword>
<reference evidence="8 9" key="1">
    <citation type="submission" date="2019-07" db="EMBL/GenBank/DDBJ databases">
        <title>Reinekea sp. strain SSH23 genome sequencing and assembly.</title>
        <authorList>
            <person name="Kim I."/>
        </authorList>
    </citation>
    <scope>NUCLEOTIDE SEQUENCE [LARGE SCALE GENOMIC DNA]</scope>
    <source>
        <strain evidence="8 9">SSH23</strain>
    </source>
</reference>
<gene>
    <name evidence="8" type="ORF">FME95_10710</name>
</gene>
<evidence type="ECO:0000256" key="3">
    <source>
        <dbReference type="ARBA" id="ARBA00029447"/>
    </source>
</evidence>
<proteinExistence type="inferred from homology"/>
<evidence type="ECO:0000313" key="9">
    <source>
        <dbReference type="Proteomes" id="UP000321764"/>
    </source>
</evidence>
<name>A0A5C8Z5J2_9GAMM</name>
<comment type="subcellular location">
    <subcellularLocation>
        <location evidence="1">Membrane</location>
    </subcellularLocation>
</comment>
<dbReference type="InterPro" id="IPR004090">
    <property type="entry name" value="Chemotax_Me-accpt_rcpt"/>
</dbReference>
<evidence type="ECO:0000259" key="7">
    <source>
        <dbReference type="PROSITE" id="PS50111"/>
    </source>
</evidence>
<comment type="similarity">
    <text evidence="3">Belongs to the methyl-accepting chemotaxis (MCP) protein family.</text>
</comment>
<dbReference type="Pfam" id="PF00015">
    <property type="entry name" value="MCPsignal"/>
    <property type="match status" value="1"/>
</dbReference>
<feature type="transmembrane region" description="Helical" evidence="6">
    <location>
        <begin position="20"/>
        <end position="42"/>
    </location>
</feature>
<evidence type="ECO:0000313" key="8">
    <source>
        <dbReference type="EMBL" id="TXR52190.1"/>
    </source>
</evidence>
<dbReference type="PANTHER" id="PTHR32089">
    <property type="entry name" value="METHYL-ACCEPTING CHEMOTAXIS PROTEIN MCPB"/>
    <property type="match status" value="1"/>
</dbReference>
<dbReference type="GO" id="GO:0006935">
    <property type="term" value="P:chemotaxis"/>
    <property type="evidence" value="ECO:0007669"/>
    <property type="project" value="InterPro"/>
</dbReference>
<dbReference type="SUPFAM" id="SSF58104">
    <property type="entry name" value="Methyl-accepting chemotaxis protein (MCP) signaling domain"/>
    <property type="match status" value="1"/>
</dbReference>
<organism evidence="8 9">
    <name type="scientific">Reinekea thalattae</name>
    <dbReference type="NCBI Taxonomy" id="2593301"/>
    <lineage>
        <taxon>Bacteria</taxon>
        <taxon>Pseudomonadati</taxon>
        <taxon>Pseudomonadota</taxon>
        <taxon>Gammaproteobacteria</taxon>
        <taxon>Oceanospirillales</taxon>
        <taxon>Saccharospirillaceae</taxon>
        <taxon>Reinekea</taxon>
    </lineage>
</organism>
<accession>A0A5C8Z5J2</accession>
<evidence type="ECO:0000256" key="2">
    <source>
        <dbReference type="ARBA" id="ARBA00023224"/>
    </source>
</evidence>
<keyword evidence="6" id="KW-0812">Transmembrane</keyword>
<dbReference type="SMART" id="SM00283">
    <property type="entry name" value="MA"/>
    <property type="match status" value="1"/>
</dbReference>
<dbReference type="OrthoDB" id="2489132at2"/>
<dbReference type="PRINTS" id="PR00260">
    <property type="entry name" value="CHEMTRNSDUCR"/>
</dbReference>
<evidence type="ECO:0000256" key="5">
    <source>
        <dbReference type="SAM" id="Coils"/>
    </source>
</evidence>
<evidence type="ECO:0000256" key="1">
    <source>
        <dbReference type="ARBA" id="ARBA00004370"/>
    </source>
</evidence>